<protein>
    <recommendedName>
        <fullName evidence="3">Protein kinase domain-containing protein</fullName>
    </recommendedName>
</protein>
<dbReference type="InterPro" id="IPR052396">
    <property type="entry name" value="Meiotic_Drive_Suppr_Kinase"/>
</dbReference>
<evidence type="ECO:0000313" key="1">
    <source>
        <dbReference type="EMBL" id="KAL0958899.1"/>
    </source>
</evidence>
<dbReference type="PANTHER" id="PTHR37171:SF1">
    <property type="entry name" value="SERINE_THREONINE-PROTEIN KINASE YRZF-RELATED"/>
    <property type="match status" value="1"/>
</dbReference>
<gene>
    <name evidence="1" type="ORF">HGRIS_014217</name>
</gene>
<evidence type="ECO:0008006" key="3">
    <source>
        <dbReference type="Google" id="ProtNLM"/>
    </source>
</evidence>
<dbReference type="SUPFAM" id="SSF56112">
    <property type="entry name" value="Protein kinase-like (PK-like)"/>
    <property type="match status" value="1"/>
</dbReference>
<evidence type="ECO:0000313" key="2">
    <source>
        <dbReference type="Proteomes" id="UP001556367"/>
    </source>
</evidence>
<dbReference type="InterPro" id="IPR011009">
    <property type="entry name" value="Kinase-like_dom_sf"/>
</dbReference>
<accession>A0ABR3JTC5</accession>
<dbReference type="PANTHER" id="PTHR37171">
    <property type="entry name" value="SERINE/THREONINE-PROTEIN KINASE YRZF-RELATED"/>
    <property type="match status" value="1"/>
</dbReference>
<organism evidence="1 2">
    <name type="scientific">Hohenbuehelia grisea</name>
    <dbReference type="NCBI Taxonomy" id="104357"/>
    <lineage>
        <taxon>Eukaryota</taxon>
        <taxon>Fungi</taxon>
        <taxon>Dikarya</taxon>
        <taxon>Basidiomycota</taxon>
        <taxon>Agaricomycotina</taxon>
        <taxon>Agaricomycetes</taxon>
        <taxon>Agaricomycetidae</taxon>
        <taxon>Agaricales</taxon>
        <taxon>Pleurotineae</taxon>
        <taxon>Pleurotaceae</taxon>
        <taxon>Hohenbuehelia</taxon>
    </lineage>
</organism>
<proteinExistence type="predicted"/>
<comment type="caution">
    <text evidence="1">The sequence shown here is derived from an EMBL/GenBank/DDBJ whole genome shotgun (WGS) entry which is preliminary data.</text>
</comment>
<dbReference type="EMBL" id="JASNQZ010000003">
    <property type="protein sequence ID" value="KAL0958899.1"/>
    <property type="molecule type" value="Genomic_DNA"/>
</dbReference>
<name>A0ABR3JTC5_9AGAR</name>
<dbReference type="Proteomes" id="UP001556367">
    <property type="component" value="Unassembled WGS sequence"/>
</dbReference>
<reference evidence="2" key="1">
    <citation type="submission" date="2024-06" db="EMBL/GenBank/DDBJ databases">
        <title>Multi-omics analyses provide insights into the biosynthesis of the anticancer antibiotic pleurotin in Hohenbuehelia grisea.</title>
        <authorList>
            <person name="Weaver J.A."/>
            <person name="Alberti F."/>
        </authorList>
    </citation>
    <scope>NUCLEOTIDE SEQUENCE [LARGE SCALE GENOMIC DNA]</scope>
    <source>
        <strain evidence="2">T-177</strain>
    </source>
</reference>
<sequence>MSELPTTDTTPSMFRPGQHVRLDADGRRFSFTISKCFTPITKSVVVLAHCDELPPSQSPAIIKIFDPRFLDDRFKMKTTRPWSLEVEAEAARVRESRGAPLRSGWFNHSDIWRPEPETSQGRFARAALWEEYFYVLMMECYNAEVACYERLRALQGSTLPRLFLSGSTNPPDSRAILPPAVVLEYIPGVTLRDIEPNLLSLDLCTPLVRSIDSFAALDLFHADINHNNILFHPPDSPVRAVVIDFGCGSIKIEGENEEDWQFTLQFAADSRRIRRLLRDKGITIADAPVE</sequence>
<keyword evidence="2" id="KW-1185">Reference proteome</keyword>